<dbReference type="GeneID" id="87845903"/>
<protein>
    <recommendedName>
        <fullName evidence="4">Abscission/NoCut checkpoint regulator</fullName>
    </recommendedName>
</protein>
<keyword evidence="3" id="KW-1185">Reference proteome</keyword>
<reference evidence="2" key="2">
    <citation type="submission" date="2023-06" db="EMBL/GenBank/DDBJ databases">
        <authorList>
            <consortium name="Lawrence Berkeley National Laboratory"/>
            <person name="Haridas S."/>
            <person name="Hensen N."/>
            <person name="Bonometti L."/>
            <person name="Westerberg I."/>
            <person name="Brannstrom I.O."/>
            <person name="Guillou S."/>
            <person name="Cros-Aarteil S."/>
            <person name="Calhoun S."/>
            <person name="Kuo A."/>
            <person name="Mondo S."/>
            <person name="Pangilinan J."/>
            <person name="Riley R."/>
            <person name="Labutti K."/>
            <person name="Andreopoulos B."/>
            <person name="Lipzen A."/>
            <person name="Chen C."/>
            <person name="Yanf M."/>
            <person name="Daum C."/>
            <person name="Ng V."/>
            <person name="Clum A."/>
            <person name="Steindorff A."/>
            <person name="Ohm R."/>
            <person name="Martin F."/>
            <person name="Silar P."/>
            <person name="Natvig D."/>
            <person name="Lalanne C."/>
            <person name="Gautier V."/>
            <person name="Ament-Velasquez S.L."/>
            <person name="Kruys A."/>
            <person name="Hutchinson M.I."/>
            <person name="Powell A.J."/>
            <person name="Barry K."/>
            <person name="Miller A.N."/>
            <person name="Grigoriev I.V."/>
            <person name="Debuchy R."/>
            <person name="Gladieux P."/>
            <person name="Thoren M.H."/>
            <person name="Johannesson H."/>
        </authorList>
    </citation>
    <scope>NUCLEOTIDE SEQUENCE</scope>
    <source>
        <strain evidence="2">CBS 168.71</strain>
    </source>
</reference>
<evidence type="ECO:0000256" key="1">
    <source>
        <dbReference type="SAM" id="MobiDB-lite"/>
    </source>
</evidence>
<evidence type="ECO:0000313" key="2">
    <source>
        <dbReference type="EMBL" id="KAK3300193.1"/>
    </source>
</evidence>
<feature type="compositionally biased region" description="Basic and acidic residues" evidence="1">
    <location>
        <begin position="195"/>
        <end position="211"/>
    </location>
</feature>
<reference evidence="2" key="1">
    <citation type="journal article" date="2023" name="Mol. Phylogenet. Evol.">
        <title>Genome-scale phylogeny and comparative genomics of the fungal order Sordariales.</title>
        <authorList>
            <person name="Hensen N."/>
            <person name="Bonometti L."/>
            <person name="Westerberg I."/>
            <person name="Brannstrom I.O."/>
            <person name="Guillou S."/>
            <person name="Cros-Aarteil S."/>
            <person name="Calhoun S."/>
            <person name="Haridas S."/>
            <person name="Kuo A."/>
            <person name="Mondo S."/>
            <person name="Pangilinan J."/>
            <person name="Riley R."/>
            <person name="LaButti K."/>
            <person name="Andreopoulos B."/>
            <person name="Lipzen A."/>
            <person name="Chen C."/>
            <person name="Yan M."/>
            <person name="Daum C."/>
            <person name="Ng V."/>
            <person name="Clum A."/>
            <person name="Steindorff A."/>
            <person name="Ohm R.A."/>
            <person name="Martin F."/>
            <person name="Silar P."/>
            <person name="Natvig D.O."/>
            <person name="Lalanne C."/>
            <person name="Gautier V."/>
            <person name="Ament-Velasquez S.L."/>
            <person name="Kruys A."/>
            <person name="Hutchinson M.I."/>
            <person name="Powell A.J."/>
            <person name="Barry K."/>
            <person name="Miller A.N."/>
            <person name="Grigoriev I.V."/>
            <person name="Debuchy R."/>
            <person name="Gladieux P."/>
            <person name="Hiltunen Thoren M."/>
            <person name="Johannesson H."/>
        </authorList>
    </citation>
    <scope>NUCLEOTIDE SEQUENCE</scope>
    <source>
        <strain evidence="2">CBS 168.71</strain>
    </source>
</reference>
<dbReference type="CDD" id="cd19817">
    <property type="entry name" value="Bbox1_ANCHR-like"/>
    <property type="match status" value="1"/>
</dbReference>
<feature type="region of interest" description="Disordered" evidence="1">
    <location>
        <begin position="20"/>
        <end position="316"/>
    </location>
</feature>
<feature type="compositionally biased region" description="Low complexity" evidence="1">
    <location>
        <begin position="62"/>
        <end position="71"/>
    </location>
</feature>
<sequence>MPPSRPSDQSLLDRLNALKSTGVTLDKPAKSTAILPEPGAQPPSKEDALAARLRILRGQSGGSSSDGASTGAPPPGEPPALRGHPPKEEGTEQVSPMPRVPPQAHPQKRPPYHPAEFEAVDEEALDELLEALGDEEFDLAADEDVVPTPDSDPSDEAKRVSDLLESLRKDAGDPESNGPSNTAGDDDEDNSDGEQMTRDVDTLLSQIRDEISSLPPPAAAPPNEDEAAGEQPSFTLPTVPSQLVDPAPGPDPHSGGEDAVERDLAARMASLRGLGEGSADDGLLGLPSAPTFRPQDRDTSPTGGAGGKRFGGSSKYTDEDQKTWCVVCLDDATMECVGCDGDGYCARCWREMHTGPAAGYEERGHQWVKFERSARS</sequence>
<dbReference type="PANTHER" id="PTHR46603:SF1">
    <property type="entry name" value="ABSCISSION_NOCUT CHECKPOINT REGULATOR"/>
    <property type="match status" value="1"/>
</dbReference>
<evidence type="ECO:0000313" key="3">
    <source>
        <dbReference type="Proteomes" id="UP001278766"/>
    </source>
</evidence>
<organism evidence="2 3">
    <name type="scientific">Chaetomium fimeti</name>
    <dbReference type="NCBI Taxonomy" id="1854472"/>
    <lineage>
        <taxon>Eukaryota</taxon>
        <taxon>Fungi</taxon>
        <taxon>Dikarya</taxon>
        <taxon>Ascomycota</taxon>
        <taxon>Pezizomycotina</taxon>
        <taxon>Sordariomycetes</taxon>
        <taxon>Sordariomycetidae</taxon>
        <taxon>Sordariales</taxon>
        <taxon>Chaetomiaceae</taxon>
        <taxon>Chaetomium</taxon>
    </lineage>
</organism>
<dbReference type="AlphaFoldDB" id="A0AAE0HP76"/>
<dbReference type="Pfam" id="PF22586">
    <property type="entry name" value="ANCHR-like_BBOX"/>
    <property type="match status" value="1"/>
</dbReference>
<name>A0AAE0HP76_9PEZI</name>
<feature type="compositionally biased region" description="Basic and acidic residues" evidence="1">
    <location>
        <begin position="254"/>
        <end position="265"/>
    </location>
</feature>
<feature type="compositionally biased region" description="Polar residues" evidence="1">
    <location>
        <begin position="232"/>
        <end position="241"/>
    </location>
</feature>
<dbReference type="EMBL" id="JAUEPN010000001">
    <property type="protein sequence ID" value="KAK3300193.1"/>
    <property type="molecule type" value="Genomic_DNA"/>
</dbReference>
<comment type="caution">
    <text evidence="2">The sequence shown here is derived from an EMBL/GenBank/DDBJ whole genome shotgun (WGS) entry which is preliminary data.</text>
</comment>
<accession>A0AAE0HP76</accession>
<feature type="compositionally biased region" description="Basic and acidic residues" evidence="1">
    <location>
        <begin position="155"/>
        <end position="172"/>
    </location>
</feature>
<feature type="compositionally biased region" description="Acidic residues" evidence="1">
    <location>
        <begin position="118"/>
        <end position="145"/>
    </location>
</feature>
<dbReference type="RefSeq" id="XP_062663707.1">
    <property type="nucleotide sequence ID" value="XM_062808955.1"/>
</dbReference>
<dbReference type="Proteomes" id="UP001278766">
    <property type="component" value="Unassembled WGS sequence"/>
</dbReference>
<dbReference type="PANTHER" id="PTHR46603">
    <property type="entry name" value="ABSCISSION/NOCUT CHECKPOINT REGULATOR"/>
    <property type="match status" value="1"/>
</dbReference>
<dbReference type="SUPFAM" id="SSF57845">
    <property type="entry name" value="B-box zinc-binding domain"/>
    <property type="match status" value="1"/>
</dbReference>
<dbReference type="InterPro" id="IPR044553">
    <property type="entry name" value="Bbox1_ANCHR"/>
</dbReference>
<evidence type="ECO:0008006" key="4">
    <source>
        <dbReference type="Google" id="ProtNLM"/>
    </source>
</evidence>
<gene>
    <name evidence="2" type="ORF">B0H64DRAFT_9098</name>
</gene>
<proteinExistence type="predicted"/>